<keyword evidence="3" id="KW-1185">Reference proteome</keyword>
<organism evidence="2 3">
    <name type="scientific">Pseudonocardia sulfidoxydans NBRC 16205</name>
    <dbReference type="NCBI Taxonomy" id="1223511"/>
    <lineage>
        <taxon>Bacteria</taxon>
        <taxon>Bacillati</taxon>
        <taxon>Actinomycetota</taxon>
        <taxon>Actinomycetes</taxon>
        <taxon>Pseudonocardiales</taxon>
        <taxon>Pseudonocardiaceae</taxon>
        <taxon>Pseudonocardia</taxon>
    </lineage>
</organism>
<evidence type="ECO:0000313" key="2">
    <source>
        <dbReference type="EMBL" id="GEL23847.1"/>
    </source>
</evidence>
<comment type="caution">
    <text evidence="2">The sequence shown here is derived from an EMBL/GenBank/DDBJ whole genome shotgun (WGS) entry which is preliminary data.</text>
</comment>
<evidence type="ECO:0000313" key="3">
    <source>
        <dbReference type="Proteomes" id="UP000321685"/>
    </source>
</evidence>
<feature type="region of interest" description="Disordered" evidence="1">
    <location>
        <begin position="1"/>
        <end position="29"/>
    </location>
</feature>
<accession>A0A511DH56</accession>
<protein>
    <submittedName>
        <fullName evidence="2">Uncharacterized protein</fullName>
    </submittedName>
</protein>
<dbReference type="Proteomes" id="UP000321685">
    <property type="component" value="Unassembled WGS sequence"/>
</dbReference>
<dbReference type="AlphaFoldDB" id="A0A511DH56"/>
<sequence>MTDGVLPPGPMGEDHTVRPSTADAAHADSRTVRRLQIADDLLDRLEALVDRHRALAPHEPGLHDALHAELVAAEVAHELAVARSALRAIPEYVSRAGAESPAAARP</sequence>
<proteinExistence type="predicted"/>
<name>A0A511DH56_9PSEU</name>
<evidence type="ECO:0000256" key="1">
    <source>
        <dbReference type="SAM" id="MobiDB-lite"/>
    </source>
</evidence>
<reference evidence="2 3" key="1">
    <citation type="submission" date="2019-07" db="EMBL/GenBank/DDBJ databases">
        <title>Whole genome shotgun sequence of Pseudonocardia sulfidoxydans NBRC 16205.</title>
        <authorList>
            <person name="Hosoyama A."/>
            <person name="Uohara A."/>
            <person name="Ohji S."/>
            <person name="Ichikawa N."/>
        </authorList>
    </citation>
    <scope>NUCLEOTIDE SEQUENCE [LARGE SCALE GENOMIC DNA]</scope>
    <source>
        <strain evidence="2 3">NBRC 16205</strain>
    </source>
</reference>
<dbReference type="EMBL" id="BJVJ01000025">
    <property type="protein sequence ID" value="GEL23847.1"/>
    <property type="molecule type" value="Genomic_DNA"/>
</dbReference>
<gene>
    <name evidence="2" type="ORF">PSU4_28010</name>
</gene>